<evidence type="ECO:0000256" key="1">
    <source>
        <dbReference type="ARBA" id="ARBA00002994"/>
    </source>
</evidence>
<dbReference type="GO" id="GO:0006635">
    <property type="term" value="P:fatty acid beta-oxidation"/>
    <property type="evidence" value="ECO:0007669"/>
    <property type="project" value="TreeGrafter"/>
</dbReference>
<dbReference type="EC" id="4.2.1.17" evidence="3"/>
<dbReference type="AlphaFoldDB" id="A0A0F6QV20"/>
<dbReference type="OrthoDB" id="8452484at2"/>
<dbReference type="CDD" id="cd06558">
    <property type="entry name" value="crotonase-like"/>
    <property type="match status" value="1"/>
</dbReference>
<keyword evidence="10" id="KW-1185">Reference proteome</keyword>
<dbReference type="Pfam" id="PF00378">
    <property type="entry name" value="ECH_1"/>
    <property type="match status" value="1"/>
</dbReference>
<dbReference type="RefSeq" id="WP_035106837.1">
    <property type="nucleotide sequence ID" value="NZ_CP011311.1"/>
</dbReference>
<dbReference type="Gene3D" id="3.90.226.10">
    <property type="entry name" value="2-enoyl-CoA Hydratase, Chain A, domain 1"/>
    <property type="match status" value="1"/>
</dbReference>
<dbReference type="STRING" id="161896.UL81_02955"/>
<dbReference type="HOGENOM" id="CLU_009834_7_6_11"/>
<proteinExistence type="inferred from homology"/>
<evidence type="ECO:0000256" key="6">
    <source>
        <dbReference type="ARBA" id="ARBA00023717"/>
    </source>
</evidence>
<evidence type="ECO:0000256" key="8">
    <source>
        <dbReference type="ARBA" id="ARBA00073436"/>
    </source>
</evidence>
<dbReference type="KEGG" id="ccj:UL81_02955"/>
<evidence type="ECO:0000256" key="2">
    <source>
        <dbReference type="ARBA" id="ARBA00005254"/>
    </source>
</evidence>
<dbReference type="PANTHER" id="PTHR11941">
    <property type="entry name" value="ENOYL-COA HYDRATASE-RELATED"/>
    <property type="match status" value="1"/>
</dbReference>
<dbReference type="GO" id="GO:0004300">
    <property type="term" value="F:enoyl-CoA hydratase activity"/>
    <property type="evidence" value="ECO:0007669"/>
    <property type="project" value="UniProtKB-EC"/>
</dbReference>
<evidence type="ECO:0000256" key="7">
    <source>
        <dbReference type="ARBA" id="ARBA00039456"/>
    </source>
</evidence>
<evidence type="ECO:0000256" key="3">
    <source>
        <dbReference type="ARBA" id="ARBA00012076"/>
    </source>
</evidence>
<evidence type="ECO:0000313" key="10">
    <source>
        <dbReference type="Proteomes" id="UP000033566"/>
    </source>
</evidence>
<evidence type="ECO:0000313" key="9">
    <source>
        <dbReference type="EMBL" id="AKE38572.1"/>
    </source>
</evidence>
<organism evidence="9 10">
    <name type="scientific">Corynebacterium camporealensis</name>
    <dbReference type="NCBI Taxonomy" id="161896"/>
    <lineage>
        <taxon>Bacteria</taxon>
        <taxon>Bacillati</taxon>
        <taxon>Actinomycetota</taxon>
        <taxon>Actinomycetes</taxon>
        <taxon>Mycobacteriales</taxon>
        <taxon>Corynebacteriaceae</taxon>
        <taxon>Corynebacterium</taxon>
    </lineage>
</organism>
<name>A0A0F6QV20_9CORY</name>
<protein>
    <recommendedName>
        <fullName evidence="7">Probable enoyl-CoA hydratase EchA17</fullName>
        <ecNumber evidence="3">4.2.1.17</ecNumber>
    </recommendedName>
    <alternativeName>
        <fullName evidence="8">Probable enoyl-CoA hydratase echA17</fullName>
    </alternativeName>
</protein>
<dbReference type="PANTHER" id="PTHR11941:SF54">
    <property type="entry name" value="ENOYL-COA HYDRATASE, MITOCHONDRIAL"/>
    <property type="match status" value="1"/>
</dbReference>
<dbReference type="EMBL" id="CP011311">
    <property type="protein sequence ID" value="AKE38572.1"/>
    <property type="molecule type" value="Genomic_DNA"/>
</dbReference>
<comment type="similarity">
    <text evidence="2">Belongs to the enoyl-CoA hydratase/isomerase family.</text>
</comment>
<keyword evidence="4 9" id="KW-0456">Lyase</keyword>
<comment type="catalytic activity">
    <reaction evidence="6">
        <text>a 4-saturated-(3S)-3-hydroxyacyl-CoA = a (3E)-enoyl-CoA + H2O</text>
        <dbReference type="Rhea" id="RHEA:20724"/>
        <dbReference type="ChEBI" id="CHEBI:15377"/>
        <dbReference type="ChEBI" id="CHEBI:58521"/>
        <dbReference type="ChEBI" id="CHEBI:137480"/>
        <dbReference type="EC" id="4.2.1.17"/>
    </reaction>
</comment>
<dbReference type="PATRIC" id="fig|161896.4.peg.582"/>
<dbReference type="InterPro" id="IPR029045">
    <property type="entry name" value="ClpP/crotonase-like_dom_sf"/>
</dbReference>
<comment type="catalytic activity">
    <reaction evidence="5">
        <text>a (3S)-3-hydroxyacyl-CoA = a (2E)-enoyl-CoA + H2O</text>
        <dbReference type="Rhea" id="RHEA:16105"/>
        <dbReference type="ChEBI" id="CHEBI:15377"/>
        <dbReference type="ChEBI" id="CHEBI:57318"/>
        <dbReference type="ChEBI" id="CHEBI:58856"/>
        <dbReference type="EC" id="4.2.1.17"/>
    </reaction>
</comment>
<comment type="function">
    <text evidence="1">Could possibly oxidize fatty acids using specific components.</text>
</comment>
<reference evidence="9 10" key="1">
    <citation type="journal article" date="2015" name="Genome Announc.">
        <title>Complete Genome Sequence of Corynebacterium camporealensis DSM 44610, Isolated from the Milk of a Manchega Sheep with Subclinical Mastitis.</title>
        <authorList>
            <person name="Ruckert C."/>
            <person name="Albersmeier A."/>
            <person name="Winkler A."/>
            <person name="Tauch A."/>
        </authorList>
    </citation>
    <scope>NUCLEOTIDE SEQUENCE [LARGE SCALE GENOMIC DNA]</scope>
    <source>
        <strain evidence="9 10">DSM 44610</strain>
    </source>
</reference>
<sequence>MTDIVKRTDDNGIATLTISRPKARNAMNAEARVGLRQRLEEVRDDDSVDVVIITGDGDSFVAGADINELAVRKAGAGLDGEMQKLFDVLSNFDKPTVAAVGGYALGGGLELALACDIRVGSTNALFGLPETGLGIIPGAGGTHRLARIVGTGMATDIIITGRKLSGEEALNTGLITYLVEPDELAATATKVAQRIQRKGPLAVRLAREILSKGPLDHATAMSFERVAQALLYSSPERDEGTSAFLNKRHADFSEVRYDRN</sequence>
<evidence type="ECO:0000256" key="5">
    <source>
        <dbReference type="ARBA" id="ARBA00023709"/>
    </source>
</evidence>
<gene>
    <name evidence="9" type="ORF">UL81_02955</name>
</gene>
<accession>A0A0F6QV20</accession>
<evidence type="ECO:0000256" key="4">
    <source>
        <dbReference type="ARBA" id="ARBA00023239"/>
    </source>
</evidence>
<dbReference type="FunFam" id="3.90.226.10:FF:000009">
    <property type="entry name" value="Carnitinyl-CoA dehydratase"/>
    <property type="match status" value="1"/>
</dbReference>
<dbReference type="SUPFAM" id="SSF52096">
    <property type="entry name" value="ClpP/crotonase"/>
    <property type="match status" value="1"/>
</dbReference>
<dbReference type="InterPro" id="IPR001753">
    <property type="entry name" value="Enoyl-CoA_hydra/iso"/>
</dbReference>
<dbReference type="Proteomes" id="UP000033566">
    <property type="component" value="Chromosome"/>
</dbReference>